<dbReference type="EMBL" id="WIUZ02000013">
    <property type="protein sequence ID" value="KAF9781499.1"/>
    <property type="molecule type" value="Genomic_DNA"/>
</dbReference>
<evidence type="ECO:0000313" key="3">
    <source>
        <dbReference type="Proteomes" id="UP000736335"/>
    </source>
</evidence>
<dbReference type="OrthoDB" id="2799149at2759"/>
<accession>A0A9P6H6Y8</accession>
<protein>
    <submittedName>
        <fullName evidence="1">Uncharacterized protein</fullName>
    </submittedName>
</protein>
<comment type="caution">
    <text evidence="1">The sequence shown here is derived from an EMBL/GenBank/DDBJ whole genome shotgun (WGS) entry which is preliminary data.</text>
</comment>
<dbReference type="EMBL" id="WIUZ02000015">
    <property type="protein sequence ID" value="KAF9780820.1"/>
    <property type="molecule type" value="Genomic_DNA"/>
</dbReference>
<dbReference type="Pfam" id="PF08284">
    <property type="entry name" value="RVP_2"/>
    <property type="match status" value="1"/>
</dbReference>
<dbReference type="AlphaFoldDB" id="A0A9P6H6Y8"/>
<proteinExistence type="predicted"/>
<sequence>MNSKIDRPRRSKAYESCLATYVNINGMEAFTLFDSGSSTDAISPDFARVSNTRIHTLDKPVPLQLGTVGSRASINYGVKTLVEFGNRVEEKYYLDVVNIDRYDAILGAPFMRRFGIRLDFESNLIIVSDMAIRALLPEEEATLLRSRDARRDGGENRQAH</sequence>
<keyword evidence="3" id="KW-1185">Reference proteome</keyword>
<dbReference type="SUPFAM" id="SSF50630">
    <property type="entry name" value="Acid proteases"/>
    <property type="match status" value="1"/>
</dbReference>
<evidence type="ECO:0000313" key="2">
    <source>
        <dbReference type="EMBL" id="KAF9781499.1"/>
    </source>
</evidence>
<organism evidence="1 3">
    <name type="scientific">Thelephora terrestris</name>
    <dbReference type="NCBI Taxonomy" id="56493"/>
    <lineage>
        <taxon>Eukaryota</taxon>
        <taxon>Fungi</taxon>
        <taxon>Dikarya</taxon>
        <taxon>Basidiomycota</taxon>
        <taxon>Agaricomycotina</taxon>
        <taxon>Agaricomycetes</taxon>
        <taxon>Thelephorales</taxon>
        <taxon>Thelephoraceae</taxon>
        <taxon>Thelephora</taxon>
    </lineage>
</organism>
<dbReference type="Proteomes" id="UP000736335">
    <property type="component" value="Unassembled WGS sequence"/>
</dbReference>
<gene>
    <name evidence="2" type="ORF">BJ322DRAFT_1010812</name>
    <name evidence="1" type="ORF">BJ322DRAFT_1011720</name>
</gene>
<dbReference type="Gene3D" id="2.40.70.10">
    <property type="entry name" value="Acid Proteases"/>
    <property type="match status" value="1"/>
</dbReference>
<name>A0A9P6H6Y8_9AGAM</name>
<dbReference type="CDD" id="cd00303">
    <property type="entry name" value="retropepsin_like"/>
    <property type="match status" value="1"/>
</dbReference>
<evidence type="ECO:0000313" key="1">
    <source>
        <dbReference type="EMBL" id="KAF9780820.1"/>
    </source>
</evidence>
<reference evidence="1" key="2">
    <citation type="submission" date="2020-11" db="EMBL/GenBank/DDBJ databases">
        <authorList>
            <consortium name="DOE Joint Genome Institute"/>
            <person name="Kuo A."/>
            <person name="Miyauchi S."/>
            <person name="Kiss E."/>
            <person name="Drula E."/>
            <person name="Kohler A."/>
            <person name="Sanchez-Garcia M."/>
            <person name="Andreopoulos B."/>
            <person name="Barry K.W."/>
            <person name="Bonito G."/>
            <person name="Buee M."/>
            <person name="Carver A."/>
            <person name="Chen C."/>
            <person name="Cichocki N."/>
            <person name="Clum A."/>
            <person name="Culley D."/>
            <person name="Crous P.W."/>
            <person name="Fauchery L."/>
            <person name="Girlanda M."/>
            <person name="Hayes R."/>
            <person name="Keri Z."/>
            <person name="Labutti K."/>
            <person name="Lipzen A."/>
            <person name="Lombard V."/>
            <person name="Magnuson J."/>
            <person name="Maillard F."/>
            <person name="Morin E."/>
            <person name="Murat C."/>
            <person name="Nolan M."/>
            <person name="Ohm R."/>
            <person name="Pangilinan J."/>
            <person name="Pereira M."/>
            <person name="Perotto S."/>
            <person name="Peter M."/>
            <person name="Riley R."/>
            <person name="Sitrit Y."/>
            <person name="Stielow B."/>
            <person name="Szollosi G."/>
            <person name="Zifcakova L."/>
            <person name="Stursova M."/>
            <person name="Spatafora J.W."/>
            <person name="Tedersoo L."/>
            <person name="Vaario L.-M."/>
            <person name="Yamada A."/>
            <person name="Yan M."/>
            <person name="Wang P."/>
            <person name="Xu J."/>
            <person name="Bruns T."/>
            <person name="Baldrian P."/>
            <person name="Vilgalys R."/>
            <person name="Henrissat B."/>
            <person name="Grigoriev I.V."/>
            <person name="Hibbett D."/>
            <person name="Nagy L.G."/>
            <person name="Martin F.M."/>
        </authorList>
    </citation>
    <scope>NUCLEOTIDE SEQUENCE</scope>
    <source>
        <strain evidence="1">UH-Tt-Lm1</strain>
    </source>
</reference>
<dbReference type="InterPro" id="IPR021109">
    <property type="entry name" value="Peptidase_aspartic_dom_sf"/>
</dbReference>
<reference evidence="1" key="1">
    <citation type="journal article" date="2020" name="Nat. Commun.">
        <title>Large-scale genome sequencing of mycorrhizal fungi provides insights into the early evolution of symbiotic traits.</title>
        <authorList>
            <person name="Miyauchi S."/>
            <person name="Kiss E."/>
            <person name="Kuo A."/>
            <person name="Drula E."/>
            <person name="Kohler A."/>
            <person name="Sanchez-Garcia M."/>
            <person name="Morin E."/>
            <person name="Andreopoulos B."/>
            <person name="Barry K.W."/>
            <person name="Bonito G."/>
            <person name="Buee M."/>
            <person name="Carver A."/>
            <person name="Chen C."/>
            <person name="Cichocki N."/>
            <person name="Clum A."/>
            <person name="Culley D."/>
            <person name="Crous P.W."/>
            <person name="Fauchery L."/>
            <person name="Girlanda M."/>
            <person name="Hayes R.D."/>
            <person name="Keri Z."/>
            <person name="LaButti K."/>
            <person name="Lipzen A."/>
            <person name="Lombard V."/>
            <person name="Magnuson J."/>
            <person name="Maillard F."/>
            <person name="Murat C."/>
            <person name="Nolan M."/>
            <person name="Ohm R.A."/>
            <person name="Pangilinan J."/>
            <person name="Pereira M.F."/>
            <person name="Perotto S."/>
            <person name="Peter M."/>
            <person name="Pfister S."/>
            <person name="Riley R."/>
            <person name="Sitrit Y."/>
            <person name="Stielow J.B."/>
            <person name="Szollosi G."/>
            <person name="Zifcakova L."/>
            <person name="Stursova M."/>
            <person name="Spatafora J.W."/>
            <person name="Tedersoo L."/>
            <person name="Vaario L.M."/>
            <person name="Yamada A."/>
            <person name="Yan M."/>
            <person name="Wang P."/>
            <person name="Xu J."/>
            <person name="Bruns T."/>
            <person name="Baldrian P."/>
            <person name="Vilgalys R."/>
            <person name="Dunand C."/>
            <person name="Henrissat B."/>
            <person name="Grigoriev I.V."/>
            <person name="Hibbett D."/>
            <person name="Nagy L.G."/>
            <person name="Martin F.M."/>
        </authorList>
    </citation>
    <scope>NUCLEOTIDE SEQUENCE</scope>
    <source>
        <strain evidence="1">UH-Tt-Lm1</strain>
    </source>
</reference>